<gene>
    <name evidence="2" type="ORF">P7K49_035175</name>
</gene>
<comment type="caution">
    <text evidence="2">The sequence shown here is derived from an EMBL/GenBank/DDBJ whole genome shotgun (WGS) entry which is preliminary data.</text>
</comment>
<keyword evidence="3" id="KW-1185">Reference proteome</keyword>
<feature type="compositionally biased region" description="Low complexity" evidence="1">
    <location>
        <begin position="63"/>
        <end position="75"/>
    </location>
</feature>
<feature type="region of interest" description="Disordered" evidence="1">
    <location>
        <begin position="1"/>
        <end position="179"/>
    </location>
</feature>
<sequence length="246" mass="25835">MRAGAVPPSAPRARETGLGLPSLPAQAELQAIARAAPGPSHSPATRRTARNGAQHQRVTALDNAARAAGNSSRAAQFRLGRAEEAGRTQRSPGLGPLAPKPSDSGRDGPGAVDDPGGDTSKAVIRASDGRAPAVQLGNRLPSRLLALSTSVHTRRPRMEQTQGKVPATGRTPEVPPHKLGRAETSLPWASLARCQTPGAQTSGYCSSQRSLGWQRSPFCGTAGRKRHVMWRRVEGKPEREVVSPAS</sequence>
<dbReference type="EMBL" id="JASSZA010000019">
    <property type="protein sequence ID" value="KAK2089268.1"/>
    <property type="molecule type" value="Genomic_DNA"/>
</dbReference>
<accession>A0ABQ9TWS9</accession>
<feature type="compositionally biased region" description="Low complexity" evidence="1">
    <location>
        <begin position="109"/>
        <end position="118"/>
    </location>
</feature>
<feature type="compositionally biased region" description="Low complexity" evidence="1">
    <location>
        <begin position="25"/>
        <end position="36"/>
    </location>
</feature>
<dbReference type="Proteomes" id="UP001266305">
    <property type="component" value="Unassembled WGS sequence"/>
</dbReference>
<evidence type="ECO:0000313" key="3">
    <source>
        <dbReference type="Proteomes" id="UP001266305"/>
    </source>
</evidence>
<reference evidence="2 3" key="1">
    <citation type="submission" date="2023-05" db="EMBL/GenBank/DDBJ databases">
        <title>B98-5 Cell Line De Novo Hybrid Assembly: An Optical Mapping Approach.</title>
        <authorList>
            <person name="Kananen K."/>
            <person name="Auerbach J.A."/>
            <person name="Kautto E."/>
            <person name="Blachly J.S."/>
        </authorList>
    </citation>
    <scope>NUCLEOTIDE SEQUENCE [LARGE SCALE GENOMIC DNA]</scope>
    <source>
        <strain evidence="2">B95-8</strain>
        <tissue evidence="2">Cell line</tissue>
    </source>
</reference>
<organism evidence="2 3">
    <name type="scientific">Saguinus oedipus</name>
    <name type="common">Cotton-top tamarin</name>
    <name type="synonym">Oedipomidas oedipus</name>
    <dbReference type="NCBI Taxonomy" id="9490"/>
    <lineage>
        <taxon>Eukaryota</taxon>
        <taxon>Metazoa</taxon>
        <taxon>Chordata</taxon>
        <taxon>Craniata</taxon>
        <taxon>Vertebrata</taxon>
        <taxon>Euteleostomi</taxon>
        <taxon>Mammalia</taxon>
        <taxon>Eutheria</taxon>
        <taxon>Euarchontoglires</taxon>
        <taxon>Primates</taxon>
        <taxon>Haplorrhini</taxon>
        <taxon>Platyrrhini</taxon>
        <taxon>Cebidae</taxon>
        <taxon>Callitrichinae</taxon>
        <taxon>Saguinus</taxon>
    </lineage>
</organism>
<name>A0ABQ9TWS9_SAGOE</name>
<evidence type="ECO:0000256" key="1">
    <source>
        <dbReference type="SAM" id="MobiDB-lite"/>
    </source>
</evidence>
<protein>
    <submittedName>
        <fullName evidence="2">Uncharacterized protein</fullName>
    </submittedName>
</protein>
<proteinExistence type="predicted"/>
<evidence type="ECO:0000313" key="2">
    <source>
        <dbReference type="EMBL" id="KAK2089268.1"/>
    </source>
</evidence>